<feature type="compositionally biased region" description="Polar residues" evidence="5">
    <location>
        <begin position="279"/>
        <end position="290"/>
    </location>
</feature>
<evidence type="ECO:0008006" key="9">
    <source>
        <dbReference type="Google" id="ProtNLM"/>
    </source>
</evidence>
<dbReference type="PANTHER" id="PTHR16201">
    <property type="entry name" value="SEVEN TRANSMEMBRANE PROTEIN 1-RELATED"/>
    <property type="match status" value="1"/>
</dbReference>
<gene>
    <name evidence="7" type="ORF">IWQ62_001870</name>
</gene>
<dbReference type="OrthoDB" id="19344at2759"/>
<evidence type="ECO:0000313" key="8">
    <source>
        <dbReference type="Proteomes" id="UP001150925"/>
    </source>
</evidence>
<comment type="caution">
    <text evidence="7">The sequence shown here is derived from an EMBL/GenBank/DDBJ whole genome shotgun (WGS) entry which is preliminary data.</text>
</comment>
<keyword evidence="8" id="KW-1185">Reference proteome</keyword>
<feature type="transmembrane region" description="Helical" evidence="6">
    <location>
        <begin position="90"/>
        <end position="111"/>
    </location>
</feature>
<evidence type="ECO:0000256" key="5">
    <source>
        <dbReference type="SAM" id="MobiDB-lite"/>
    </source>
</evidence>
<dbReference type="AlphaFoldDB" id="A0A9W8AV37"/>
<feature type="transmembrane region" description="Helical" evidence="6">
    <location>
        <begin position="169"/>
        <end position="189"/>
    </location>
</feature>
<comment type="subcellular location">
    <subcellularLocation>
        <location evidence="1">Membrane</location>
        <topology evidence="1">Multi-pass membrane protein</topology>
    </subcellularLocation>
</comment>
<dbReference type="InterPro" id="IPR051415">
    <property type="entry name" value="LAAT-1"/>
</dbReference>
<feature type="transmembrane region" description="Helical" evidence="6">
    <location>
        <begin position="235"/>
        <end position="256"/>
    </location>
</feature>
<evidence type="ECO:0000256" key="4">
    <source>
        <dbReference type="ARBA" id="ARBA00023136"/>
    </source>
</evidence>
<dbReference type="InterPro" id="IPR006603">
    <property type="entry name" value="PQ-loop_rpt"/>
</dbReference>
<keyword evidence="2 6" id="KW-0812">Transmembrane</keyword>
<evidence type="ECO:0000256" key="1">
    <source>
        <dbReference type="ARBA" id="ARBA00004141"/>
    </source>
</evidence>
<reference evidence="7" key="1">
    <citation type="submission" date="2022-07" db="EMBL/GenBank/DDBJ databases">
        <title>Phylogenomic reconstructions and comparative analyses of Kickxellomycotina fungi.</title>
        <authorList>
            <person name="Reynolds N.K."/>
            <person name="Stajich J.E."/>
            <person name="Barry K."/>
            <person name="Grigoriev I.V."/>
            <person name="Crous P."/>
            <person name="Smith M.E."/>
        </authorList>
    </citation>
    <scope>NUCLEOTIDE SEQUENCE</scope>
    <source>
        <strain evidence="7">RSA 1196</strain>
    </source>
</reference>
<protein>
    <recommendedName>
        <fullName evidence="9">PQ loop repeat protein</fullName>
    </recommendedName>
</protein>
<dbReference type="GO" id="GO:0016020">
    <property type="term" value="C:membrane"/>
    <property type="evidence" value="ECO:0007669"/>
    <property type="project" value="UniProtKB-SubCell"/>
</dbReference>
<dbReference type="Pfam" id="PF04193">
    <property type="entry name" value="PQ-loop"/>
    <property type="match status" value="2"/>
</dbReference>
<organism evidence="7 8">
    <name type="scientific">Dispira parvispora</name>
    <dbReference type="NCBI Taxonomy" id="1520584"/>
    <lineage>
        <taxon>Eukaryota</taxon>
        <taxon>Fungi</taxon>
        <taxon>Fungi incertae sedis</taxon>
        <taxon>Zoopagomycota</taxon>
        <taxon>Kickxellomycotina</taxon>
        <taxon>Dimargaritomycetes</taxon>
        <taxon>Dimargaritales</taxon>
        <taxon>Dimargaritaceae</taxon>
        <taxon>Dispira</taxon>
    </lineage>
</organism>
<feature type="transmembrane region" description="Helical" evidence="6">
    <location>
        <begin position="50"/>
        <end position="70"/>
    </location>
</feature>
<feature type="transmembrane region" description="Helical" evidence="6">
    <location>
        <begin position="201"/>
        <end position="223"/>
    </location>
</feature>
<accession>A0A9W8AV37</accession>
<evidence type="ECO:0000313" key="7">
    <source>
        <dbReference type="EMBL" id="KAJ1967418.1"/>
    </source>
</evidence>
<feature type="transmembrane region" description="Helical" evidence="6">
    <location>
        <begin position="144"/>
        <end position="163"/>
    </location>
</feature>
<dbReference type="Proteomes" id="UP001150925">
    <property type="component" value="Unassembled WGS sequence"/>
</dbReference>
<dbReference type="Gene3D" id="1.20.1280.290">
    <property type="match status" value="2"/>
</dbReference>
<dbReference type="EMBL" id="JANBPY010000341">
    <property type="protein sequence ID" value="KAJ1967418.1"/>
    <property type="molecule type" value="Genomic_DNA"/>
</dbReference>
<evidence type="ECO:0000256" key="3">
    <source>
        <dbReference type="ARBA" id="ARBA00022989"/>
    </source>
</evidence>
<evidence type="ECO:0000256" key="2">
    <source>
        <dbReference type="ARBA" id="ARBA00022692"/>
    </source>
</evidence>
<feature type="region of interest" description="Disordered" evidence="5">
    <location>
        <begin position="265"/>
        <end position="313"/>
    </location>
</feature>
<name>A0A9W8AV37_9FUNG</name>
<sequence length="313" mass="35383">MDVEQCLPQPHTVFDTSLGVFLCIGTLFSYLPQVIKIIHRRSSEGFSPYFVLLGSVGAFSNVNNIILLQLHGIMCCRVWEAEECLFHTVGIMQICVQWFMFFSVFVLYVVYFPQHLRYQPTSTSLDTGKPTSEWQAAQAVRSAVLYHMGLVSVFSFILVVGVGPNAWQVHSWASFLGIFSMLVTCVQFFPQIHKTWTSRQVGSLSIPMMLMQTPGGYLFAYSIYVRPGVNWTSWITYFAAATLQGILLFISVVWHFREKRLRQQDEQSEVHGNAPVVTNDDSITQQTVQPASAEEETHHPDETTSLLPVSGPR</sequence>
<feature type="transmembrane region" description="Helical" evidence="6">
    <location>
        <begin position="18"/>
        <end position="38"/>
    </location>
</feature>
<keyword evidence="3 6" id="KW-1133">Transmembrane helix</keyword>
<dbReference type="PANTHER" id="PTHR16201:SF11">
    <property type="entry name" value="PQ-LOOP REPEAT-CONTAINING PROTEIN"/>
    <property type="match status" value="1"/>
</dbReference>
<proteinExistence type="predicted"/>
<evidence type="ECO:0000256" key="6">
    <source>
        <dbReference type="SAM" id="Phobius"/>
    </source>
</evidence>
<keyword evidence="4 6" id="KW-0472">Membrane</keyword>
<dbReference type="SMART" id="SM00679">
    <property type="entry name" value="CTNS"/>
    <property type="match status" value="2"/>
</dbReference>